<reference evidence="2 3" key="1">
    <citation type="journal article" date="2016" name="Sci. Rep.">
        <title>The Dendrobium catenatum Lindl. genome sequence provides insights into polysaccharide synthase, floral development and adaptive evolution.</title>
        <authorList>
            <person name="Zhang G.Q."/>
            <person name="Xu Q."/>
            <person name="Bian C."/>
            <person name="Tsai W.C."/>
            <person name="Yeh C.M."/>
            <person name="Liu K.W."/>
            <person name="Yoshida K."/>
            <person name="Zhang L.S."/>
            <person name="Chang S.B."/>
            <person name="Chen F."/>
            <person name="Shi Y."/>
            <person name="Su Y.Y."/>
            <person name="Zhang Y.Q."/>
            <person name="Chen L.J."/>
            <person name="Yin Y."/>
            <person name="Lin M."/>
            <person name="Huang H."/>
            <person name="Deng H."/>
            <person name="Wang Z.W."/>
            <person name="Zhu S.L."/>
            <person name="Zhao X."/>
            <person name="Deng C."/>
            <person name="Niu S.C."/>
            <person name="Huang J."/>
            <person name="Wang M."/>
            <person name="Liu G.H."/>
            <person name="Yang H.J."/>
            <person name="Xiao X.J."/>
            <person name="Hsiao Y.Y."/>
            <person name="Wu W.L."/>
            <person name="Chen Y.Y."/>
            <person name="Mitsuda N."/>
            <person name="Ohme-Takagi M."/>
            <person name="Luo Y.B."/>
            <person name="Van de Peer Y."/>
            <person name="Liu Z.J."/>
        </authorList>
    </citation>
    <scope>NUCLEOTIDE SEQUENCE [LARGE SCALE GENOMIC DNA]</scope>
    <source>
        <tissue evidence="2">The whole plant</tissue>
    </source>
</reference>
<feature type="chain" id="PRO_5014137722" evidence="1">
    <location>
        <begin position="22"/>
        <end position="193"/>
    </location>
</feature>
<evidence type="ECO:0000313" key="3">
    <source>
        <dbReference type="Proteomes" id="UP000233837"/>
    </source>
</evidence>
<gene>
    <name evidence="2" type="ORF">MA16_Dca025427</name>
</gene>
<evidence type="ECO:0000256" key="1">
    <source>
        <dbReference type="SAM" id="SignalP"/>
    </source>
</evidence>
<keyword evidence="3" id="KW-1185">Reference proteome</keyword>
<dbReference type="AlphaFoldDB" id="A0A2I0XBE6"/>
<dbReference type="Pfam" id="PF01190">
    <property type="entry name" value="Pollen_Ole_e_1"/>
    <property type="match status" value="1"/>
</dbReference>
<evidence type="ECO:0000313" key="2">
    <source>
        <dbReference type="EMBL" id="PKU85248.1"/>
    </source>
</evidence>
<protein>
    <submittedName>
        <fullName evidence="2">Uncharacterized protein</fullName>
    </submittedName>
</protein>
<organism evidence="2 3">
    <name type="scientific">Dendrobium catenatum</name>
    <dbReference type="NCBI Taxonomy" id="906689"/>
    <lineage>
        <taxon>Eukaryota</taxon>
        <taxon>Viridiplantae</taxon>
        <taxon>Streptophyta</taxon>
        <taxon>Embryophyta</taxon>
        <taxon>Tracheophyta</taxon>
        <taxon>Spermatophyta</taxon>
        <taxon>Magnoliopsida</taxon>
        <taxon>Liliopsida</taxon>
        <taxon>Asparagales</taxon>
        <taxon>Orchidaceae</taxon>
        <taxon>Epidendroideae</taxon>
        <taxon>Malaxideae</taxon>
        <taxon>Dendrobiinae</taxon>
        <taxon>Dendrobium</taxon>
    </lineage>
</organism>
<accession>A0A2I0XBE6</accession>
<sequence length="193" mass="20682">MAKRSFLLPLLFAHLLQLSIASLLKGSVSCIDCSPSYDLSGVRMAVNCSKEDILSYALTDAKGQFQISIAKPSPLPSDCSVNLLGGKTQLCGFRKSIISKIVAINPLNASTNSSSYTVRTPLAFFTSCKKIIEEAKLEKGNGGNYGGRAALGEDKSLNTMATQQAGLPEPPPETFWLPPLIYVIPFFPIIGIP</sequence>
<dbReference type="Proteomes" id="UP000233837">
    <property type="component" value="Unassembled WGS sequence"/>
</dbReference>
<proteinExistence type="predicted"/>
<reference evidence="2 3" key="2">
    <citation type="journal article" date="2017" name="Nature">
        <title>The Apostasia genome and the evolution of orchids.</title>
        <authorList>
            <person name="Zhang G.Q."/>
            <person name="Liu K.W."/>
            <person name="Li Z."/>
            <person name="Lohaus R."/>
            <person name="Hsiao Y.Y."/>
            <person name="Niu S.C."/>
            <person name="Wang J.Y."/>
            <person name="Lin Y.C."/>
            <person name="Xu Q."/>
            <person name="Chen L.J."/>
            <person name="Yoshida K."/>
            <person name="Fujiwara S."/>
            <person name="Wang Z.W."/>
            <person name="Zhang Y.Q."/>
            <person name="Mitsuda N."/>
            <person name="Wang M."/>
            <person name="Liu G.H."/>
            <person name="Pecoraro L."/>
            <person name="Huang H.X."/>
            <person name="Xiao X.J."/>
            <person name="Lin M."/>
            <person name="Wu X.Y."/>
            <person name="Wu W.L."/>
            <person name="Chen Y.Y."/>
            <person name="Chang S.B."/>
            <person name="Sakamoto S."/>
            <person name="Ohme-Takagi M."/>
            <person name="Yagi M."/>
            <person name="Zeng S.J."/>
            <person name="Shen C.Y."/>
            <person name="Yeh C.M."/>
            <person name="Luo Y.B."/>
            <person name="Tsai W.C."/>
            <person name="Van de Peer Y."/>
            <person name="Liu Z.J."/>
        </authorList>
    </citation>
    <scope>NUCLEOTIDE SEQUENCE [LARGE SCALE GENOMIC DNA]</scope>
    <source>
        <tissue evidence="2">The whole plant</tissue>
    </source>
</reference>
<feature type="signal peptide" evidence="1">
    <location>
        <begin position="1"/>
        <end position="21"/>
    </location>
</feature>
<dbReference type="EMBL" id="KZ501979">
    <property type="protein sequence ID" value="PKU85248.1"/>
    <property type="molecule type" value="Genomic_DNA"/>
</dbReference>
<name>A0A2I0XBE6_9ASPA</name>
<keyword evidence="1" id="KW-0732">Signal</keyword>